<evidence type="ECO:0000313" key="7">
    <source>
        <dbReference type="EMBL" id="KAF1752295.1"/>
    </source>
</evidence>
<dbReference type="GO" id="GO:0000390">
    <property type="term" value="P:spliceosomal complex disassembly"/>
    <property type="evidence" value="ECO:0007669"/>
    <property type="project" value="TreeGrafter"/>
</dbReference>
<dbReference type="PROSITE" id="PS50076">
    <property type="entry name" value="DNAJ_2"/>
    <property type="match status" value="1"/>
</dbReference>
<evidence type="ECO:0000256" key="1">
    <source>
        <dbReference type="ARBA" id="ARBA00004123"/>
    </source>
</evidence>
<dbReference type="PRINTS" id="PR00625">
    <property type="entry name" value="JDOMAIN"/>
</dbReference>
<dbReference type="SMART" id="SM00271">
    <property type="entry name" value="DnaJ"/>
    <property type="match status" value="1"/>
</dbReference>
<dbReference type="Gene3D" id="3.30.70.330">
    <property type="match status" value="1"/>
</dbReference>
<dbReference type="CDD" id="cd06257">
    <property type="entry name" value="DnaJ"/>
    <property type="match status" value="1"/>
</dbReference>
<dbReference type="InterPro" id="IPR052094">
    <property type="entry name" value="Pre-mRNA-splicing_ERAD"/>
</dbReference>
<dbReference type="GO" id="GO:0005681">
    <property type="term" value="C:spliceosomal complex"/>
    <property type="evidence" value="ECO:0007669"/>
    <property type="project" value="TreeGrafter"/>
</dbReference>
<dbReference type="CTD" id="9825504"/>
<dbReference type="SUPFAM" id="SSF54928">
    <property type="entry name" value="RNA-binding domain, RBD"/>
    <property type="match status" value="1"/>
</dbReference>
<feature type="compositionally biased region" description="Basic and acidic residues" evidence="6">
    <location>
        <begin position="101"/>
        <end position="115"/>
    </location>
</feature>
<evidence type="ECO:0000256" key="5">
    <source>
        <dbReference type="ARBA" id="ARBA00023242"/>
    </source>
</evidence>
<evidence type="ECO:0000256" key="3">
    <source>
        <dbReference type="ARBA" id="ARBA00022490"/>
    </source>
</evidence>
<dbReference type="KEGG" id="crq:GCK72_018849"/>
<dbReference type="InterPro" id="IPR034254">
    <property type="entry name" value="DNAJC17_RRM"/>
</dbReference>
<dbReference type="PANTHER" id="PTHR44313">
    <property type="entry name" value="DNAJ HOMOLOG SUBFAMILY C MEMBER 17"/>
    <property type="match status" value="1"/>
</dbReference>
<dbReference type="Proteomes" id="UP000483820">
    <property type="component" value="Chromosome V"/>
</dbReference>
<proteinExistence type="predicted"/>
<evidence type="ECO:0000313" key="8">
    <source>
        <dbReference type="Proteomes" id="UP000483820"/>
    </source>
</evidence>
<protein>
    <submittedName>
        <fullName evidence="7">Uncharacterized protein</fullName>
    </submittedName>
</protein>
<dbReference type="Pfam" id="PF00226">
    <property type="entry name" value="DnaJ"/>
    <property type="match status" value="1"/>
</dbReference>
<dbReference type="AlphaFoldDB" id="A0A2P4V6B6"/>
<evidence type="ECO:0000256" key="4">
    <source>
        <dbReference type="ARBA" id="ARBA00023186"/>
    </source>
</evidence>
<dbReference type="EMBL" id="WUAV01000005">
    <property type="protein sequence ID" value="KAF1752295.1"/>
    <property type="molecule type" value="Genomic_DNA"/>
</dbReference>
<sequence length="293" mass="33868">MPLKPGSNPYKILDLEKGCTEKEIQKAYRAQCLKWHPDKNLNNKEEAEKKFIEAKEAFDFLYDKEKRAEYDKGEERIRVAQENYNKRMAQADGERKRLIEELEKRENEVNGKRPADGSAPMTSAQQAKKKKTEQRNFKEEIEAIRRQLEKEVNEEVQQKNALMKTEREKHQKNREKTMPQLLVKWKISEGLDYSEDDIRSIFSNFGPISNISSVIRKKDKRKGIVEFEAGTNAWGAELETGNSPMPELTAEWIQPPVDTIKKAENPVKPNTGNGSNLEHMSLEDLEAQIMGGF</sequence>
<dbReference type="InterPro" id="IPR035979">
    <property type="entry name" value="RBD_domain_sf"/>
</dbReference>
<dbReference type="InterPro" id="IPR001623">
    <property type="entry name" value="DnaJ_domain"/>
</dbReference>
<dbReference type="Gene3D" id="1.10.287.110">
    <property type="entry name" value="DnaJ domain"/>
    <property type="match status" value="1"/>
</dbReference>
<dbReference type="InterPro" id="IPR000504">
    <property type="entry name" value="RRM_dom"/>
</dbReference>
<feature type="region of interest" description="Disordered" evidence="6">
    <location>
        <begin position="101"/>
        <end position="137"/>
    </location>
</feature>
<dbReference type="RefSeq" id="XP_053581683.1">
    <property type="nucleotide sequence ID" value="XM_053732770.1"/>
</dbReference>
<dbReference type="InterPro" id="IPR036869">
    <property type="entry name" value="J_dom_sf"/>
</dbReference>
<accession>A0A2P4V6B6</accession>
<evidence type="ECO:0000256" key="2">
    <source>
        <dbReference type="ARBA" id="ARBA00004496"/>
    </source>
</evidence>
<keyword evidence="3" id="KW-0963">Cytoplasm</keyword>
<name>A0A2P4V6B6_CAERE</name>
<evidence type="ECO:0000256" key="6">
    <source>
        <dbReference type="SAM" id="MobiDB-lite"/>
    </source>
</evidence>
<organism evidence="7 8">
    <name type="scientific">Caenorhabditis remanei</name>
    <name type="common">Caenorhabditis vulgaris</name>
    <dbReference type="NCBI Taxonomy" id="31234"/>
    <lineage>
        <taxon>Eukaryota</taxon>
        <taxon>Metazoa</taxon>
        <taxon>Ecdysozoa</taxon>
        <taxon>Nematoda</taxon>
        <taxon>Chromadorea</taxon>
        <taxon>Rhabditida</taxon>
        <taxon>Rhabditina</taxon>
        <taxon>Rhabditomorpha</taxon>
        <taxon>Rhabditoidea</taxon>
        <taxon>Rhabditidae</taxon>
        <taxon>Peloderinae</taxon>
        <taxon>Caenorhabditis</taxon>
    </lineage>
</organism>
<comment type="caution">
    <text evidence="7">The sequence shown here is derived from an EMBL/GenBank/DDBJ whole genome shotgun (WGS) entry which is preliminary data.</text>
</comment>
<dbReference type="GeneID" id="9825504"/>
<dbReference type="PANTHER" id="PTHR44313:SF1">
    <property type="entry name" value="DNAJ HOMOLOG SUBFAMILY C MEMBER 17"/>
    <property type="match status" value="1"/>
</dbReference>
<dbReference type="CDD" id="cd12429">
    <property type="entry name" value="RRM_DNAJC17"/>
    <property type="match status" value="1"/>
</dbReference>
<dbReference type="Pfam" id="PF00076">
    <property type="entry name" value="RRM_1"/>
    <property type="match status" value="1"/>
</dbReference>
<dbReference type="InterPro" id="IPR018253">
    <property type="entry name" value="DnaJ_domain_CS"/>
</dbReference>
<dbReference type="PROSITE" id="PS00636">
    <property type="entry name" value="DNAJ_1"/>
    <property type="match status" value="1"/>
</dbReference>
<reference evidence="7 8" key="1">
    <citation type="submission" date="2019-12" db="EMBL/GenBank/DDBJ databases">
        <title>Chromosome-level assembly of the Caenorhabditis remanei genome.</title>
        <authorList>
            <person name="Teterina A.A."/>
            <person name="Willis J.H."/>
            <person name="Phillips P.C."/>
        </authorList>
    </citation>
    <scope>NUCLEOTIDE SEQUENCE [LARGE SCALE GENOMIC DNA]</scope>
    <source>
        <strain evidence="7 8">PX506</strain>
        <tissue evidence="7">Whole organism</tissue>
    </source>
</reference>
<keyword evidence="5" id="KW-0539">Nucleus</keyword>
<gene>
    <name evidence="7" type="ORF">GCK72_018849</name>
</gene>
<comment type="subcellular location">
    <subcellularLocation>
        <location evidence="2">Cytoplasm</location>
    </subcellularLocation>
    <subcellularLocation>
        <location evidence="1">Nucleus</location>
    </subcellularLocation>
</comment>
<dbReference type="SUPFAM" id="SSF46565">
    <property type="entry name" value="Chaperone J-domain"/>
    <property type="match status" value="1"/>
</dbReference>
<dbReference type="GO" id="GO:0003723">
    <property type="term" value="F:RNA binding"/>
    <property type="evidence" value="ECO:0007669"/>
    <property type="project" value="InterPro"/>
</dbReference>
<dbReference type="GO" id="GO:0005737">
    <property type="term" value="C:cytoplasm"/>
    <property type="evidence" value="ECO:0007669"/>
    <property type="project" value="UniProtKB-SubCell"/>
</dbReference>
<keyword evidence="4" id="KW-0143">Chaperone</keyword>
<dbReference type="InterPro" id="IPR012677">
    <property type="entry name" value="Nucleotide-bd_a/b_plait_sf"/>
</dbReference>